<dbReference type="PROSITE" id="PS51257">
    <property type="entry name" value="PROKAR_LIPOPROTEIN"/>
    <property type="match status" value="1"/>
</dbReference>
<evidence type="ECO:0000313" key="2">
    <source>
        <dbReference type="EMBL" id="AKL97938.1"/>
    </source>
</evidence>
<organism evidence="2 3">
    <name type="scientific">Endomicrobium proavitum</name>
    <dbReference type="NCBI Taxonomy" id="1408281"/>
    <lineage>
        <taxon>Bacteria</taxon>
        <taxon>Pseudomonadati</taxon>
        <taxon>Elusimicrobiota</taxon>
        <taxon>Endomicrobiia</taxon>
        <taxon>Endomicrobiales</taxon>
        <taxon>Endomicrobiaceae</taxon>
        <taxon>Endomicrobium</taxon>
    </lineage>
</organism>
<dbReference type="KEGG" id="epo:Epro_0559"/>
<dbReference type="InterPro" id="IPR011990">
    <property type="entry name" value="TPR-like_helical_dom_sf"/>
</dbReference>
<feature type="chain" id="PRO_5005185935" description="Lipoprotein" evidence="1">
    <location>
        <begin position="24"/>
        <end position="343"/>
    </location>
</feature>
<dbReference type="AlphaFoldDB" id="A0A0G3WHW7"/>
<dbReference type="EMBL" id="CP009498">
    <property type="protein sequence ID" value="AKL97938.1"/>
    <property type="molecule type" value="Genomic_DNA"/>
</dbReference>
<evidence type="ECO:0000313" key="3">
    <source>
        <dbReference type="Proteomes" id="UP000035337"/>
    </source>
</evidence>
<accession>A0A0G3WHW7</accession>
<evidence type="ECO:0000256" key="1">
    <source>
        <dbReference type="SAM" id="SignalP"/>
    </source>
</evidence>
<dbReference type="SUPFAM" id="SSF48452">
    <property type="entry name" value="TPR-like"/>
    <property type="match status" value="1"/>
</dbReference>
<name>A0A0G3WHW7_9BACT</name>
<dbReference type="STRING" id="1408281.Epro_0559"/>
<reference evidence="2 3" key="1">
    <citation type="submission" date="2014-09" db="EMBL/GenBank/DDBJ databases">
        <title>Complete genome sequence of Endomicrobium proavitum.</title>
        <authorList>
            <person name="Zheng H."/>
        </authorList>
    </citation>
    <scope>NUCLEOTIDE SEQUENCE [LARGE SCALE GENOMIC DNA]</scope>
    <source>
        <strain evidence="2 3">Rsa215</strain>
    </source>
</reference>
<proteinExistence type="predicted"/>
<protein>
    <recommendedName>
        <fullName evidence="4">Lipoprotein</fullName>
    </recommendedName>
</protein>
<sequence>MKKFSCYLILITFASILFSCASAPTVRVNTVRPPIVDMRGIKTITVLPFELQYKPDTFGKKAGSAALDILGLEYTADRYKLGKFITVQIIKELAAYGFYEVIDYSNANIDTLPDIVGYTLQSKGNYKSKNKRVPDAFIGGEIKTFSVDKHKEWETEENKDGEKKKVQYYYTDVALEIPYIVLRSSDSKILLKESQQKSSGEKDTGKYYPSEYAIAEDIVKKSVKTIVGKIHPRQTVASYELEKDKSDDPRMEIADKFVKNNNYAAALPYYQTVYKETGNEAAGYNAAILLDATGEYSQAVNAIENFINSITDPKIRTKAVDQLVRMHNDIQDRKLMESYLQGE</sequence>
<gene>
    <name evidence="2" type="ORF">Epro_0559</name>
</gene>
<evidence type="ECO:0008006" key="4">
    <source>
        <dbReference type="Google" id="ProtNLM"/>
    </source>
</evidence>
<keyword evidence="1" id="KW-0732">Signal</keyword>
<keyword evidence="3" id="KW-1185">Reference proteome</keyword>
<dbReference type="Proteomes" id="UP000035337">
    <property type="component" value="Chromosome"/>
</dbReference>
<feature type="signal peptide" evidence="1">
    <location>
        <begin position="1"/>
        <end position="23"/>
    </location>
</feature>